<accession>A0A117NG37</accession>
<sequence>MVILSTYEPLWKADSPSIKNKEGVRLVSGRELIIRISFLLPILNAFRPYEFTATFRSKSRVHQNLDSLGLVSSIHPMQQAL</sequence>
<reference evidence="1" key="1">
    <citation type="journal article" date="2015" name="Genome Biol. Evol.">
        <title>Organellar Genomes of White Spruce (Picea glauca): Assembly and Annotation.</title>
        <authorList>
            <person name="Jackman S.D."/>
            <person name="Warren R.L."/>
            <person name="Gibb E.A."/>
            <person name="Vandervalk B.P."/>
            <person name="Mohamadi H."/>
            <person name="Chu J."/>
            <person name="Raymond A."/>
            <person name="Pleasance S."/>
            <person name="Coope R."/>
            <person name="Wildung M.R."/>
            <person name="Ritland C.E."/>
            <person name="Bousquet J."/>
            <person name="Jones S.J."/>
            <person name="Bohlmann J."/>
            <person name="Birol I."/>
        </authorList>
    </citation>
    <scope>NUCLEOTIDE SEQUENCE [LARGE SCALE GENOMIC DNA]</scope>
    <source>
        <tissue evidence="1">Flushing bud</tissue>
    </source>
</reference>
<dbReference type="AlphaFoldDB" id="A0A117NG37"/>
<geneLocation type="mitochondrion" evidence="1"/>
<protein>
    <submittedName>
        <fullName evidence="1">Uncharacterized protein</fullName>
    </submittedName>
</protein>
<comment type="caution">
    <text evidence="1">The sequence shown here is derived from an EMBL/GenBank/DDBJ whole genome shotgun (WGS) entry which is preliminary data.</text>
</comment>
<name>A0A117NG37_PICGL</name>
<evidence type="ECO:0000313" key="1">
    <source>
        <dbReference type="EMBL" id="KUM46162.1"/>
    </source>
</evidence>
<organism evidence="1">
    <name type="scientific">Picea glauca</name>
    <name type="common">White spruce</name>
    <name type="synonym">Pinus glauca</name>
    <dbReference type="NCBI Taxonomy" id="3330"/>
    <lineage>
        <taxon>Eukaryota</taxon>
        <taxon>Viridiplantae</taxon>
        <taxon>Streptophyta</taxon>
        <taxon>Embryophyta</taxon>
        <taxon>Tracheophyta</taxon>
        <taxon>Spermatophyta</taxon>
        <taxon>Pinopsida</taxon>
        <taxon>Pinidae</taxon>
        <taxon>Conifers I</taxon>
        <taxon>Pinales</taxon>
        <taxon>Pinaceae</taxon>
        <taxon>Picea</taxon>
    </lineage>
</organism>
<proteinExistence type="predicted"/>
<gene>
    <name evidence="1" type="ORF">ABT39_MTgene1968</name>
</gene>
<keyword evidence="1" id="KW-0496">Mitochondrion</keyword>
<dbReference type="EMBL" id="LKAM01000013">
    <property type="protein sequence ID" value="KUM46162.1"/>
    <property type="molecule type" value="Genomic_DNA"/>
</dbReference>